<dbReference type="Proteomes" id="UP000593567">
    <property type="component" value="Unassembled WGS sequence"/>
</dbReference>
<dbReference type="EMBL" id="VXIV02002771">
    <property type="protein sequence ID" value="KAF6023024.1"/>
    <property type="molecule type" value="Genomic_DNA"/>
</dbReference>
<dbReference type="InterPro" id="IPR033579">
    <property type="entry name" value="TMEM128"/>
</dbReference>
<keyword evidence="3" id="KW-1185">Reference proteome</keyword>
<feature type="transmembrane region" description="Helical" evidence="1">
    <location>
        <begin position="128"/>
        <end position="149"/>
    </location>
</feature>
<dbReference type="OrthoDB" id="58903at2759"/>
<comment type="caution">
    <text evidence="2">The sequence shown here is derived from an EMBL/GenBank/DDBJ whole genome shotgun (WGS) entry which is preliminary data.</text>
</comment>
<feature type="transmembrane region" description="Helical" evidence="1">
    <location>
        <begin position="87"/>
        <end position="108"/>
    </location>
</feature>
<evidence type="ECO:0000313" key="3">
    <source>
        <dbReference type="Proteomes" id="UP000593567"/>
    </source>
</evidence>
<dbReference type="PANTHER" id="PTHR31134">
    <property type="entry name" value="TRANSMEMBRANE PROTEIN 128"/>
    <property type="match status" value="1"/>
</dbReference>
<feature type="transmembrane region" description="Helical" evidence="1">
    <location>
        <begin position="155"/>
        <end position="174"/>
    </location>
</feature>
<feature type="transmembrane region" description="Helical" evidence="1">
    <location>
        <begin position="60"/>
        <end position="81"/>
    </location>
</feature>
<dbReference type="PANTHER" id="PTHR31134:SF1">
    <property type="entry name" value="TRANSMEMBRANE PROTEIN 128"/>
    <property type="match status" value="1"/>
</dbReference>
<dbReference type="Pfam" id="PF20479">
    <property type="entry name" value="TMEM128"/>
    <property type="match status" value="1"/>
</dbReference>
<name>A0A7J7JBJ4_BUGNE</name>
<organism evidence="2 3">
    <name type="scientific">Bugula neritina</name>
    <name type="common">Brown bryozoan</name>
    <name type="synonym">Sertularia neritina</name>
    <dbReference type="NCBI Taxonomy" id="10212"/>
    <lineage>
        <taxon>Eukaryota</taxon>
        <taxon>Metazoa</taxon>
        <taxon>Spiralia</taxon>
        <taxon>Lophotrochozoa</taxon>
        <taxon>Bryozoa</taxon>
        <taxon>Gymnolaemata</taxon>
        <taxon>Cheilostomatida</taxon>
        <taxon>Flustrina</taxon>
        <taxon>Buguloidea</taxon>
        <taxon>Bugulidae</taxon>
        <taxon>Bugula</taxon>
    </lineage>
</organism>
<keyword evidence="1" id="KW-1133">Transmembrane helix</keyword>
<sequence length="178" mass="20693">MTSLPKHADREAFYQNVRERTVKSWRKAYMPSQTDEQEKAEKLVEKLRTKPESVYSINNVLWVIASIGVFYFTDFGLVVLYDTRVNRTWLNVGCVFLMMAVACCLYCVIWLSKVKGIKHEKWEEHNMFVIPVATISSILCMMLVCYSLWPIWNVFTIFIVGVQFMGFIVVVAMVPDIV</sequence>
<accession>A0A7J7JBJ4</accession>
<evidence type="ECO:0000313" key="2">
    <source>
        <dbReference type="EMBL" id="KAF6023024.1"/>
    </source>
</evidence>
<proteinExistence type="predicted"/>
<keyword evidence="1" id="KW-0812">Transmembrane</keyword>
<dbReference type="AlphaFoldDB" id="A0A7J7JBJ4"/>
<protein>
    <submittedName>
        <fullName evidence="2">TMEM128</fullName>
    </submittedName>
</protein>
<reference evidence="2" key="1">
    <citation type="submission" date="2020-06" db="EMBL/GenBank/DDBJ databases">
        <title>Draft genome of Bugula neritina, a colonial animal packing powerful symbionts and potential medicines.</title>
        <authorList>
            <person name="Rayko M."/>
        </authorList>
    </citation>
    <scope>NUCLEOTIDE SEQUENCE [LARGE SCALE GENOMIC DNA]</scope>
    <source>
        <strain evidence="2">Kwan_BN1</strain>
    </source>
</reference>
<gene>
    <name evidence="2" type="ORF">EB796_018666</name>
</gene>
<keyword evidence="1" id="KW-0472">Membrane</keyword>
<evidence type="ECO:0000256" key="1">
    <source>
        <dbReference type="SAM" id="Phobius"/>
    </source>
</evidence>